<dbReference type="SUPFAM" id="SSF56024">
    <property type="entry name" value="Phospholipase D/nuclease"/>
    <property type="match status" value="2"/>
</dbReference>
<accession>A0A420YM26</accession>
<dbReference type="Pfam" id="PF13091">
    <property type="entry name" value="PLDc_2"/>
    <property type="match status" value="1"/>
</dbReference>
<dbReference type="Gene3D" id="3.30.870.10">
    <property type="entry name" value="Endonuclease Chain A"/>
    <property type="match status" value="2"/>
</dbReference>
<dbReference type="PANTHER" id="PTHR21248">
    <property type="entry name" value="CARDIOLIPIN SYNTHASE"/>
    <property type="match status" value="1"/>
</dbReference>
<dbReference type="GO" id="GO:0030572">
    <property type="term" value="F:phosphatidyltransferase activity"/>
    <property type="evidence" value="ECO:0007669"/>
    <property type="project" value="UniProtKB-ARBA"/>
</dbReference>
<dbReference type="PANTHER" id="PTHR21248:SF22">
    <property type="entry name" value="PHOSPHOLIPASE D"/>
    <property type="match status" value="1"/>
</dbReference>
<organism evidence="3 4">
    <name type="scientific">Coniochaeta pulveracea</name>
    <dbReference type="NCBI Taxonomy" id="177199"/>
    <lineage>
        <taxon>Eukaryota</taxon>
        <taxon>Fungi</taxon>
        <taxon>Dikarya</taxon>
        <taxon>Ascomycota</taxon>
        <taxon>Pezizomycotina</taxon>
        <taxon>Sordariomycetes</taxon>
        <taxon>Sordariomycetidae</taxon>
        <taxon>Coniochaetales</taxon>
        <taxon>Coniochaetaceae</taxon>
        <taxon>Coniochaeta</taxon>
    </lineage>
</organism>
<feature type="compositionally biased region" description="Polar residues" evidence="1">
    <location>
        <begin position="319"/>
        <end position="335"/>
    </location>
</feature>
<feature type="region of interest" description="Disordered" evidence="1">
    <location>
        <begin position="296"/>
        <end position="338"/>
    </location>
</feature>
<evidence type="ECO:0000313" key="4">
    <source>
        <dbReference type="Proteomes" id="UP000275385"/>
    </source>
</evidence>
<dbReference type="GO" id="GO:0032049">
    <property type="term" value="P:cardiolipin biosynthetic process"/>
    <property type="evidence" value="ECO:0007669"/>
    <property type="project" value="UniProtKB-ARBA"/>
</dbReference>
<reference evidence="3 4" key="1">
    <citation type="submission" date="2018-08" db="EMBL/GenBank/DDBJ databases">
        <title>Draft genome of the lignicolous fungus Coniochaeta pulveracea.</title>
        <authorList>
            <person name="Borstlap C.J."/>
            <person name="De Witt R.N."/>
            <person name="Botha A."/>
            <person name="Volschenk H."/>
        </authorList>
    </citation>
    <scope>NUCLEOTIDE SEQUENCE [LARGE SCALE GENOMIC DNA]</scope>
    <source>
        <strain evidence="3 4">CAB683</strain>
    </source>
</reference>
<proteinExistence type="predicted"/>
<comment type="caution">
    <text evidence="3">The sequence shown here is derived from an EMBL/GenBank/DDBJ whole genome shotgun (WGS) entry which is preliminary data.</text>
</comment>
<feature type="compositionally biased region" description="Polar residues" evidence="1">
    <location>
        <begin position="296"/>
        <end position="310"/>
    </location>
</feature>
<dbReference type="InterPro" id="IPR001736">
    <property type="entry name" value="PLipase_D/transphosphatidylase"/>
</dbReference>
<protein>
    <recommendedName>
        <fullName evidence="2">PLD phosphodiesterase domain-containing protein</fullName>
    </recommendedName>
</protein>
<keyword evidence="4" id="KW-1185">Reference proteome</keyword>
<gene>
    <name evidence="3" type="ORF">DL546_008921</name>
</gene>
<dbReference type="Proteomes" id="UP000275385">
    <property type="component" value="Unassembled WGS sequence"/>
</dbReference>
<feature type="domain" description="PLD phosphodiesterase" evidence="2">
    <location>
        <begin position="234"/>
        <end position="261"/>
    </location>
</feature>
<dbReference type="STRING" id="177199.A0A420YM26"/>
<evidence type="ECO:0000313" key="3">
    <source>
        <dbReference type="EMBL" id="RKU48912.1"/>
    </source>
</evidence>
<evidence type="ECO:0000256" key="1">
    <source>
        <dbReference type="SAM" id="MobiDB-lite"/>
    </source>
</evidence>
<dbReference type="InterPro" id="IPR025202">
    <property type="entry name" value="PLD-like_dom"/>
</dbReference>
<feature type="domain" description="PLD phosphodiesterase" evidence="2">
    <location>
        <begin position="560"/>
        <end position="587"/>
    </location>
</feature>
<dbReference type="OrthoDB" id="9997422at2759"/>
<feature type="region of interest" description="Disordered" evidence="1">
    <location>
        <begin position="405"/>
        <end position="426"/>
    </location>
</feature>
<name>A0A420YM26_9PEZI</name>
<dbReference type="PROSITE" id="PS50035">
    <property type="entry name" value="PLD"/>
    <property type="match status" value="2"/>
</dbReference>
<dbReference type="EMBL" id="QVQW01000003">
    <property type="protein sequence ID" value="RKU48912.1"/>
    <property type="molecule type" value="Genomic_DNA"/>
</dbReference>
<sequence>MKDTHDDLKPISDRLYELCTSSESVSSVLAKDPTLTPKQAWDRLYGKYEGKHAAKKLLNGVSRSSTTEEVLAQTARCGKWGPTQPSELFLRLYHDALCSLDEAGVDAAMVSPSLLGTCGTVPLTVISTVPDIVRHMSNCIVRAEREVYLATNYWQNGVASKFLTDAIRELSRRAGETGTKIVLKVIYDRGSPKQMFEPHYLVSEKAYTGKAVNLPHPSEIPNIDMEVVNYHQPMLGTFHAKYMVVDRKIAILQSNNIQDNDNVEMMTHLEGPIVDSMYDMALISWHMRLNPPLPTLNSPAAQAGGNPSETMNDDVGRVSSGQGSPSNGQDATLNATGGGPITNEALARFLSAGELHVPQSPMDNDLPEHTADTPYYDATIADEVLRVQASLTSPSHIEAITRKLNHTTNPSFPGTSPPPPPGSEMTPYILSPPHGPVPMALVNRPPHGAPNNKSVHNPQNAVWLSALKHAQRNVFIQSPTLNAEPLVPAIAAACERGVDVFCYISLGYNDAGELLPMQGGHNEMIAHSLYTSLSPAGRAHLHYYWYVAKDQTEPIIQAKKKRSCHIKLMVVDEHIGIMGNGNQDTQSWFHSQEINVMLDSREICAGWIEGVRRNQNTHLYGELDKETGVWRDGEGREADGAMGVDPGRFSWAKGIVGAVKRVQGTGGF</sequence>
<dbReference type="CDD" id="cd00138">
    <property type="entry name" value="PLDc_SF"/>
    <property type="match status" value="1"/>
</dbReference>
<dbReference type="AlphaFoldDB" id="A0A420YM26"/>
<evidence type="ECO:0000259" key="2">
    <source>
        <dbReference type="PROSITE" id="PS50035"/>
    </source>
</evidence>